<dbReference type="AlphaFoldDB" id="A0AAJ0G2W4"/>
<dbReference type="InterPro" id="IPR036259">
    <property type="entry name" value="MFS_trans_sf"/>
</dbReference>
<feature type="domain" description="Major facilitator superfamily (MFS) profile" evidence="6">
    <location>
        <begin position="122"/>
        <end position="275"/>
    </location>
</feature>
<keyword evidence="8" id="KW-1185">Reference proteome</keyword>
<evidence type="ECO:0000313" key="8">
    <source>
        <dbReference type="Proteomes" id="UP001251528"/>
    </source>
</evidence>
<reference evidence="7" key="1">
    <citation type="submission" date="2023-06" db="EMBL/GenBank/DDBJ databases">
        <title>Conoideocrella luteorostrata (Hypocreales: Clavicipitaceae), a potential biocontrol fungus for elongate hemlock scale in United States Christmas tree production areas.</title>
        <authorList>
            <person name="Barrett H."/>
            <person name="Lovett B."/>
            <person name="Macias A.M."/>
            <person name="Stajich J.E."/>
            <person name="Kasson M.T."/>
        </authorList>
    </citation>
    <scope>NUCLEOTIDE SEQUENCE</scope>
    <source>
        <strain evidence="7">ARSEF 14590</strain>
    </source>
</reference>
<dbReference type="GO" id="GO:0005886">
    <property type="term" value="C:plasma membrane"/>
    <property type="evidence" value="ECO:0007669"/>
    <property type="project" value="TreeGrafter"/>
</dbReference>
<evidence type="ECO:0000259" key="6">
    <source>
        <dbReference type="PROSITE" id="PS50850"/>
    </source>
</evidence>
<evidence type="ECO:0000256" key="3">
    <source>
        <dbReference type="ARBA" id="ARBA00022989"/>
    </source>
</evidence>
<dbReference type="Pfam" id="PF07690">
    <property type="entry name" value="MFS_1"/>
    <property type="match status" value="1"/>
</dbReference>
<dbReference type="GO" id="GO:1990961">
    <property type="term" value="P:xenobiotic detoxification by transmembrane export across the plasma membrane"/>
    <property type="evidence" value="ECO:0007669"/>
    <property type="project" value="TreeGrafter"/>
</dbReference>
<keyword evidence="2 5" id="KW-0812">Transmembrane</keyword>
<evidence type="ECO:0000313" key="7">
    <source>
        <dbReference type="EMBL" id="KAK2608946.1"/>
    </source>
</evidence>
<dbReference type="SUPFAM" id="SSF103473">
    <property type="entry name" value="MFS general substrate transporter"/>
    <property type="match status" value="1"/>
</dbReference>
<name>A0AAJ0G2W4_9HYPO</name>
<sequence>MFDIFRDAPVGQLIRWISRNRYLQYPDERPGFQLPRTWNQKQISDLDLGLSFIEQSSEDLGGDIGLREFGSTSAILPDEGHQTGFRPSMQDAKHDDTIIVDWYSDHDSENPQNWTHRKKVGITLIICLYTFVVYTSSAIYTSSIQGVMNEFGVDTIKSTLGLSLYVLGYGIGPLIFSPLSEIPSIGRNPVYAVTMIIFVIISVPTAFATTFESLVILRFFQGFFGSPCLASGAASLSDMFDMATLPYAMLAWVSASYCGRKNLKSSTNFAILQLY</sequence>
<keyword evidence="4 5" id="KW-0472">Membrane</keyword>
<organism evidence="7 8">
    <name type="scientific">Conoideocrella luteorostrata</name>
    <dbReference type="NCBI Taxonomy" id="1105319"/>
    <lineage>
        <taxon>Eukaryota</taxon>
        <taxon>Fungi</taxon>
        <taxon>Dikarya</taxon>
        <taxon>Ascomycota</taxon>
        <taxon>Pezizomycotina</taxon>
        <taxon>Sordariomycetes</taxon>
        <taxon>Hypocreomycetidae</taxon>
        <taxon>Hypocreales</taxon>
        <taxon>Clavicipitaceae</taxon>
        <taxon>Conoideocrella</taxon>
    </lineage>
</organism>
<dbReference type="PANTHER" id="PTHR23502">
    <property type="entry name" value="MAJOR FACILITATOR SUPERFAMILY"/>
    <property type="match status" value="1"/>
</dbReference>
<feature type="transmembrane region" description="Helical" evidence="5">
    <location>
        <begin position="160"/>
        <end position="179"/>
    </location>
</feature>
<keyword evidence="3 5" id="KW-1133">Transmembrane helix</keyword>
<evidence type="ECO:0000256" key="4">
    <source>
        <dbReference type="ARBA" id="ARBA00023136"/>
    </source>
</evidence>
<evidence type="ECO:0000256" key="5">
    <source>
        <dbReference type="SAM" id="Phobius"/>
    </source>
</evidence>
<accession>A0AAJ0G2W4</accession>
<dbReference type="PANTHER" id="PTHR23502:SF23">
    <property type="entry name" value="FLUCONAZOLE RESISTANCE PROTEIN 1"/>
    <property type="match status" value="1"/>
</dbReference>
<gene>
    <name evidence="7" type="ORF">QQS21_002522</name>
</gene>
<proteinExistence type="predicted"/>
<feature type="transmembrane region" description="Helical" evidence="5">
    <location>
        <begin position="120"/>
        <end position="140"/>
    </location>
</feature>
<protein>
    <recommendedName>
        <fullName evidence="6">Major facilitator superfamily (MFS) profile domain-containing protein</fullName>
    </recommendedName>
</protein>
<dbReference type="GO" id="GO:0015244">
    <property type="term" value="F:fluconazole transmembrane transporter activity"/>
    <property type="evidence" value="ECO:0007669"/>
    <property type="project" value="TreeGrafter"/>
</dbReference>
<feature type="transmembrane region" description="Helical" evidence="5">
    <location>
        <begin position="191"/>
        <end position="220"/>
    </location>
</feature>
<comment type="subcellular location">
    <subcellularLocation>
        <location evidence="1">Membrane</location>
        <topology evidence="1">Multi-pass membrane protein</topology>
    </subcellularLocation>
</comment>
<dbReference type="Gene3D" id="1.20.1720.10">
    <property type="entry name" value="Multidrug resistance protein D"/>
    <property type="match status" value="1"/>
</dbReference>
<evidence type="ECO:0000256" key="1">
    <source>
        <dbReference type="ARBA" id="ARBA00004141"/>
    </source>
</evidence>
<dbReference type="Proteomes" id="UP001251528">
    <property type="component" value="Unassembled WGS sequence"/>
</dbReference>
<dbReference type="EMBL" id="JASWJB010000030">
    <property type="protein sequence ID" value="KAK2608946.1"/>
    <property type="molecule type" value="Genomic_DNA"/>
</dbReference>
<evidence type="ECO:0000256" key="2">
    <source>
        <dbReference type="ARBA" id="ARBA00022692"/>
    </source>
</evidence>
<dbReference type="InterPro" id="IPR020846">
    <property type="entry name" value="MFS_dom"/>
</dbReference>
<dbReference type="InterPro" id="IPR011701">
    <property type="entry name" value="MFS"/>
</dbReference>
<dbReference type="PROSITE" id="PS50850">
    <property type="entry name" value="MFS"/>
    <property type="match status" value="1"/>
</dbReference>
<comment type="caution">
    <text evidence="7">The sequence shown here is derived from an EMBL/GenBank/DDBJ whole genome shotgun (WGS) entry which is preliminary data.</text>
</comment>